<evidence type="ECO:0000256" key="3">
    <source>
        <dbReference type="ARBA" id="ARBA00022729"/>
    </source>
</evidence>
<dbReference type="Pfam" id="PF01663">
    <property type="entry name" value="Phosphodiest"/>
    <property type="match status" value="1"/>
</dbReference>
<gene>
    <name evidence="7" type="ORF">LPB138_06275</name>
</gene>
<evidence type="ECO:0000256" key="4">
    <source>
        <dbReference type="PIRNR" id="PIRNR031924"/>
    </source>
</evidence>
<feature type="binding site" evidence="6">
    <location>
        <begin position="170"/>
        <end position="172"/>
    </location>
    <ligand>
        <name>substrate</name>
    </ligand>
</feature>
<dbReference type="KEGG" id="lul:LPB138_06275"/>
<dbReference type="OrthoDB" id="9766127at2"/>
<feature type="active site" description="Phosphothreonine intermediate" evidence="5">
    <location>
        <position position="88"/>
    </location>
</feature>
<name>A0A1D8P6Z1_9FLAO</name>
<dbReference type="STRING" id="1850246.LPB138_06275"/>
<keyword evidence="1 5" id="KW-0597">Phosphoprotein</keyword>
<dbReference type="SUPFAM" id="SSF53649">
    <property type="entry name" value="Alkaline phosphatase-like"/>
    <property type="match status" value="1"/>
</dbReference>
<dbReference type="InterPro" id="IPR017850">
    <property type="entry name" value="Alkaline_phosphatase_core_sf"/>
</dbReference>
<dbReference type="PIRSF" id="PIRSF031924">
    <property type="entry name" value="Pi-irrepressible_AP"/>
    <property type="match status" value="1"/>
</dbReference>
<dbReference type="GO" id="GO:0046872">
    <property type="term" value="F:metal ion binding"/>
    <property type="evidence" value="ECO:0007669"/>
    <property type="project" value="UniProtKB-KW"/>
</dbReference>
<keyword evidence="8" id="KW-1185">Reference proteome</keyword>
<evidence type="ECO:0000313" key="7">
    <source>
        <dbReference type="EMBL" id="AOW20307.1"/>
    </source>
</evidence>
<feature type="binding site" evidence="6">
    <location>
        <position position="109"/>
    </location>
    <ligand>
        <name>substrate</name>
    </ligand>
</feature>
<sequence>MKKTFLLILSIVLIVNCKSQNTNQSLINNTEITSVTKPKLVVGIVVDQMRYDYLTRFYDKYSEGGFKRLMNNGYNLKNTHYNYIPTFTAPGHASIYTGTTPENHGIIGNNWYDKFAKKSIYCVDDENYITIGSNSNEGKKSPKRLLTTTVTDQLHIAQNMSGKTIGIGIKDRSSVLPAGHTANGAYWFDGKNVGKWVSSSYYMTSLPKWVNEFNNTNKADTYLNQPWITLYNISTYTESIEDKNNYEGPLKGEKYATFPHDLPSLREKNGNYDLIKSTPFGNTLTTDFAISAIKGEKLGKSQFTDFLTISYSSTDYVGHRYGVESKEIEDTYIRLDKDLERLLLTLDKEIGNENYTLFLTADHAATQVPKYLTDLKIPSGYLNNQSLNEYLNNVTLDYFGSNGLIENISNSNIFLNTEKIRSLNLDKNKISETIVDELINFKDIHKTVSAKTLQTSNFKDGLLSLLQKGYNQKFSGDVLFTKSPSVISDYYEEKGGTTHGSGYSYDTHVPLLFYGNGIKKGNSNNYYPIVDIAPTISALLNIEFPNGSTGTVIVEVLK</sequence>
<dbReference type="Gene3D" id="3.30.1360.150">
    <property type="match status" value="1"/>
</dbReference>
<proteinExistence type="predicted"/>
<evidence type="ECO:0000256" key="5">
    <source>
        <dbReference type="PIRSR" id="PIRSR031924-50"/>
    </source>
</evidence>
<dbReference type="RefSeq" id="WP_070236445.1">
    <property type="nucleotide sequence ID" value="NZ_CP017478.1"/>
</dbReference>
<dbReference type="GO" id="GO:0004035">
    <property type="term" value="F:alkaline phosphatase activity"/>
    <property type="evidence" value="ECO:0007669"/>
    <property type="project" value="InterPro"/>
</dbReference>
<reference evidence="7 8" key="1">
    <citation type="submission" date="2016-10" db="EMBL/GenBank/DDBJ databases">
        <title>Lutibacter sp. LPB0138, isolated from marine gastropod.</title>
        <authorList>
            <person name="Kim E."/>
            <person name="Yi H."/>
        </authorList>
    </citation>
    <scope>NUCLEOTIDE SEQUENCE [LARGE SCALE GENOMIC DNA]</scope>
    <source>
        <strain evidence="7 8">LPB0138</strain>
    </source>
</reference>
<dbReference type="PANTHER" id="PTHR10151:SF120">
    <property type="entry name" value="BIS(5'-ADENOSYL)-TRIPHOSPHATASE"/>
    <property type="match status" value="1"/>
</dbReference>
<evidence type="ECO:0000256" key="1">
    <source>
        <dbReference type="ARBA" id="ARBA00022553"/>
    </source>
</evidence>
<dbReference type="Gene3D" id="3.40.720.10">
    <property type="entry name" value="Alkaline Phosphatase, subunit A"/>
    <property type="match status" value="1"/>
</dbReference>
<evidence type="ECO:0000313" key="8">
    <source>
        <dbReference type="Proteomes" id="UP000176050"/>
    </source>
</evidence>
<keyword evidence="2 4" id="KW-0479">Metal-binding</keyword>
<dbReference type="Proteomes" id="UP000176050">
    <property type="component" value="Chromosome"/>
</dbReference>
<keyword evidence="3" id="KW-0732">Signal</keyword>
<evidence type="ECO:0000256" key="2">
    <source>
        <dbReference type="ARBA" id="ARBA00022723"/>
    </source>
</evidence>
<dbReference type="PANTHER" id="PTHR10151">
    <property type="entry name" value="ECTONUCLEOTIDE PYROPHOSPHATASE/PHOSPHODIESTERASE"/>
    <property type="match status" value="1"/>
</dbReference>
<dbReference type="EMBL" id="CP017478">
    <property type="protein sequence ID" value="AOW20307.1"/>
    <property type="molecule type" value="Genomic_DNA"/>
</dbReference>
<dbReference type="AlphaFoldDB" id="A0A1D8P6Z1"/>
<dbReference type="InterPro" id="IPR026263">
    <property type="entry name" value="Alkaline_phosphatase_prok"/>
</dbReference>
<evidence type="ECO:0000256" key="6">
    <source>
        <dbReference type="PIRSR" id="PIRSR031924-51"/>
    </source>
</evidence>
<dbReference type="NCBIfam" id="NF042991">
    <property type="entry name" value="alk_phos_PafA"/>
    <property type="match status" value="1"/>
</dbReference>
<dbReference type="InterPro" id="IPR002591">
    <property type="entry name" value="Phosphodiest/P_Trfase"/>
</dbReference>
<protein>
    <submittedName>
        <fullName evidence="7">Alkaline phosphatase</fullName>
    </submittedName>
</protein>
<accession>A0A1D8P6Z1</accession>
<organism evidence="7 8">
    <name type="scientific">Urechidicola croceus</name>
    <dbReference type="NCBI Taxonomy" id="1850246"/>
    <lineage>
        <taxon>Bacteria</taxon>
        <taxon>Pseudomonadati</taxon>
        <taxon>Bacteroidota</taxon>
        <taxon>Flavobacteriia</taxon>
        <taxon>Flavobacteriales</taxon>
        <taxon>Flavobacteriaceae</taxon>
        <taxon>Urechidicola</taxon>
    </lineage>
</organism>
<dbReference type="CDD" id="cd16016">
    <property type="entry name" value="AP-SPAP"/>
    <property type="match status" value="1"/>
</dbReference>